<feature type="transmembrane region" description="Helical" evidence="1">
    <location>
        <begin position="131"/>
        <end position="152"/>
    </location>
</feature>
<gene>
    <name evidence="2" type="ORF">GPZ80_23790</name>
</gene>
<keyword evidence="1" id="KW-0472">Membrane</keyword>
<dbReference type="Proteomes" id="UP000734823">
    <property type="component" value="Unassembled WGS sequence"/>
</dbReference>
<feature type="transmembrane region" description="Helical" evidence="1">
    <location>
        <begin position="87"/>
        <end position="119"/>
    </location>
</feature>
<feature type="transmembrane region" description="Helical" evidence="1">
    <location>
        <begin position="158"/>
        <end position="176"/>
    </location>
</feature>
<feature type="transmembrane region" description="Helical" evidence="1">
    <location>
        <begin position="397"/>
        <end position="417"/>
    </location>
</feature>
<evidence type="ECO:0000313" key="3">
    <source>
        <dbReference type="Proteomes" id="UP000734823"/>
    </source>
</evidence>
<protein>
    <recommendedName>
        <fullName evidence="4">4-amino-4-deoxy-L-arabinose transferase</fullName>
    </recommendedName>
</protein>
<keyword evidence="1" id="KW-1133">Transmembrane helix</keyword>
<feature type="transmembrane region" description="Helical" evidence="1">
    <location>
        <begin position="357"/>
        <end position="377"/>
    </location>
</feature>
<sequence length="603" mass="64256">MTTLEHRTGRHKNVRARSLTIPLPSRLGLAAMVIAGVPFGIHLWFLSGGFFVHDDFLMTYLAAKGSPLDVGYLFQNYNGHIAPGLFLIAWVVTAVAPLNFAVAMAPLVLIHVAALVVFWRLLVRCFGPRSALLLPFGAVAASPVILASTMWWAYAMQLLPLLLAMFSALYCHVGYLRAGRRRDAILTLVWTVVGMAFFEKAALFVGLLFGVTVLLGPGIARAWLAHRKLWLVHLGLLAVYAVVYFGLASAPLHETEISGAQVVELTRLMVVDTLFTPTLGFPVAGSVFEGSPALAEPVAALKLLGGLAALALVVGGLVVGRGRAAWAWTLLAGYLAVDVVLVALARMPLIGPLIGLDIRYIADAVPVLVLCAAFAYLPPLGADGTRPARIPGRSLRVGLVALTAVLLAGATVSTVRLSPNLQFPASRAYVETAGAALRQRPDMVVYDASVPSNVMIYWFGDQGRASRVVGLLPDAPRFDEPTPTIFMLDGEGRPREVKGVVNAVYGKPGPVPECGYPVTDQTTLVPLSGPVKGKRLIRLEYFTSAAGPVTINAGAASFTLPLHEGVHLLQLVTETEFDRIDLRRAPGATTACLVGVVIGEPLV</sequence>
<evidence type="ECO:0000313" key="2">
    <source>
        <dbReference type="EMBL" id="MBC6450187.1"/>
    </source>
</evidence>
<feature type="transmembrane region" description="Helical" evidence="1">
    <location>
        <begin position="27"/>
        <end position="52"/>
    </location>
</feature>
<proteinExistence type="predicted"/>
<evidence type="ECO:0008006" key="4">
    <source>
        <dbReference type="Google" id="ProtNLM"/>
    </source>
</evidence>
<feature type="transmembrane region" description="Helical" evidence="1">
    <location>
        <begin position="204"/>
        <end position="224"/>
    </location>
</feature>
<feature type="transmembrane region" description="Helical" evidence="1">
    <location>
        <begin position="300"/>
        <end position="319"/>
    </location>
</feature>
<dbReference type="EMBL" id="JABVED010000015">
    <property type="protein sequence ID" value="MBC6450187.1"/>
    <property type="molecule type" value="Genomic_DNA"/>
</dbReference>
<keyword evidence="3" id="KW-1185">Reference proteome</keyword>
<feature type="transmembrane region" description="Helical" evidence="1">
    <location>
        <begin position="325"/>
        <end position="345"/>
    </location>
</feature>
<feature type="transmembrane region" description="Helical" evidence="1">
    <location>
        <begin position="268"/>
        <end position="288"/>
    </location>
</feature>
<feature type="transmembrane region" description="Helical" evidence="1">
    <location>
        <begin position="229"/>
        <end position="248"/>
    </location>
</feature>
<keyword evidence="1" id="KW-0812">Transmembrane</keyword>
<accession>A0ABR7LD25</accession>
<dbReference type="RefSeq" id="WP_187223300.1">
    <property type="nucleotide sequence ID" value="NZ_JABVED010000015.1"/>
</dbReference>
<comment type="caution">
    <text evidence="2">The sequence shown here is derived from an EMBL/GenBank/DDBJ whole genome shotgun (WGS) entry which is preliminary data.</text>
</comment>
<reference evidence="2 3" key="1">
    <citation type="submission" date="2020-06" db="EMBL/GenBank/DDBJ databases">
        <title>Actinokineospora xiongansis sp. nov., isolated from soil of Baiyangdian.</title>
        <authorList>
            <person name="Zhang X."/>
        </authorList>
    </citation>
    <scope>NUCLEOTIDE SEQUENCE [LARGE SCALE GENOMIC DNA]</scope>
    <source>
        <strain evidence="2 3">HBU206404</strain>
    </source>
</reference>
<organism evidence="2 3">
    <name type="scientific">Actinokineospora xionganensis</name>
    <dbReference type="NCBI Taxonomy" id="2684470"/>
    <lineage>
        <taxon>Bacteria</taxon>
        <taxon>Bacillati</taxon>
        <taxon>Actinomycetota</taxon>
        <taxon>Actinomycetes</taxon>
        <taxon>Pseudonocardiales</taxon>
        <taxon>Pseudonocardiaceae</taxon>
        <taxon>Actinokineospora</taxon>
    </lineage>
</organism>
<evidence type="ECO:0000256" key="1">
    <source>
        <dbReference type="SAM" id="Phobius"/>
    </source>
</evidence>
<name>A0ABR7LD25_9PSEU</name>